<dbReference type="EMBL" id="AP015031">
    <property type="protein sequence ID" value="BAW27133.1"/>
    <property type="molecule type" value="Genomic_DNA"/>
</dbReference>
<evidence type="ECO:0000313" key="2">
    <source>
        <dbReference type="EMBL" id="BAW27133.1"/>
    </source>
</evidence>
<reference evidence="2 3" key="1">
    <citation type="submission" date="2015-11" db="EMBL/GenBank/DDBJ databases">
        <title>Complete genome sequencing of a biphenyl-degrading bacterium, Pseudomonas putida KF715 (=NBRC110667).</title>
        <authorList>
            <person name="Suenaga H."/>
            <person name="Fujihara N."/>
            <person name="Watanabe T."/>
            <person name="Hirose J."/>
            <person name="Kimura N."/>
            <person name="Yamazoe A."/>
            <person name="Hosoyama A."/>
            <person name="Shimodaira J."/>
            <person name="Furukawa K."/>
        </authorList>
    </citation>
    <scope>NUCLEOTIDE SEQUENCE [LARGE SCALE GENOMIC DNA]</scope>
    <source>
        <strain evidence="2 3">KF715</strain>
        <plasmid evidence="3">Plasmid pkf715b dna</plasmid>
    </source>
</reference>
<keyword evidence="1" id="KW-0732">Signal</keyword>
<protein>
    <recommendedName>
        <fullName evidence="4">Lipoprotein</fullName>
    </recommendedName>
</protein>
<accession>A0A1L7NNX6</accession>
<dbReference type="AlphaFoldDB" id="A0A1L7NNX6"/>
<evidence type="ECO:0000313" key="3">
    <source>
        <dbReference type="Proteomes" id="UP000218731"/>
    </source>
</evidence>
<sequence length="212" mass="21595">MINKAIAALAATCVIIALPGCAAKPITVEEGSVRVQAAQINARLVDGLTVKAVTEDAALADMTAYVNEALKKAGYNQTAGDAKVTYTISEVYAGPASEYKEAHTAVGNAVATGASVAVSLTTCLLLSSCSDPGVLGNNVTSGLTAASDAAQNTNGQNVDNLAGTNLVIHTVCQNFRGCASSAAVSSDPSMTLDDLRMQNAKLGIPRTMRFGE</sequence>
<dbReference type="RefSeq" id="WP_004577627.1">
    <property type="nucleotide sequence ID" value="NZ_AP015031.1"/>
</dbReference>
<proteinExistence type="predicted"/>
<feature type="signal peptide" evidence="1">
    <location>
        <begin position="1"/>
        <end position="22"/>
    </location>
</feature>
<feature type="chain" id="PRO_5009874020" description="Lipoprotein" evidence="1">
    <location>
        <begin position="23"/>
        <end position="212"/>
    </location>
</feature>
<name>A0A1L7NNX6_PSEPU</name>
<dbReference type="Proteomes" id="UP000218731">
    <property type="component" value="Plasmid pKF715B"/>
</dbReference>
<evidence type="ECO:0008006" key="4">
    <source>
        <dbReference type="Google" id="ProtNLM"/>
    </source>
</evidence>
<geneLocation type="plasmid" evidence="3">
    <name>pkf715b dna</name>
</geneLocation>
<keyword evidence="2" id="KW-0614">Plasmid</keyword>
<gene>
    <name evidence="2" type="ORF">KF715C_pB270</name>
</gene>
<evidence type="ECO:0000256" key="1">
    <source>
        <dbReference type="SAM" id="SignalP"/>
    </source>
</evidence>
<organism evidence="2 3">
    <name type="scientific">Pseudomonas putida</name>
    <name type="common">Arthrobacter siderocapsulatus</name>
    <dbReference type="NCBI Taxonomy" id="303"/>
    <lineage>
        <taxon>Bacteria</taxon>
        <taxon>Pseudomonadati</taxon>
        <taxon>Pseudomonadota</taxon>
        <taxon>Gammaproteobacteria</taxon>
        <taxon>Pseudomonadales</taxon>
        <taxon>Pseudomonadaceae</taxon>
        <taxon>Pseudomonas</taxon>
    </lineage>
</organism>